<dbReference type="InterPro" id="IPR012348">
    <property type="entry name" value="RNR-like"/>
</dbReference>
<dbReference type="Pfam" id="PF04945">
    <property type="entry name" value="YHS"/>
    <property type="match status" value="1"/>
</dbReference>
<keyword evidence="3" id="KW-1185">Reference proteome</keyword>
<accession>A0A2A2H8C0</accession>
<protein>
    <recommendedName>
        <fullName evidence="1">YHS domain-containing protein</fullName>
    </recommendedName>
</protein>
<evidence type="ECO:0000313" key="3">
    <source>
        <dbReference type="Proteomes" id="UP000217784"/>
    </source>
</evidence>
<dbReference type="EMBL" id="LMVM01000002">
    <property type="protein sequence ID" value="PAV05652.1"/>
    <property type="molecule type" value="Genomic_DNA"/>
</dbReference>
<reference evidence="2 3" key="1">
    <citation type="journal article" date="2017" name="BMC Genomics">
        <title>Genomic analysis of methanogenic archaea reveals a shift towards energy conservation.</title>
        <authorList>
            <person name="Gilmore S.P."/>
            <person name="Henske J.K."/>
            <person name="Sexton J.A."/>
            <person name="Solomon K.V."/>
            <person name="Seppala S."/>
            <person name="Yoo J.I."/>
            <person name="Huyett L.M."/>
            <person name="Pressman A."/>
            <person name="Cogan J.Z."/>
            <person name="Kivenson V."/>
            <person name="Peng X."/>
            <person name="Tan Y."/>
            <person name="Valentine D.L."/>
            <person name="O'Malley M.A."/>
        </authorList>
    </citation>
    <scope>NUCLEOTIDE SEQUENCE [LARGE SCALE GENOMIC DNA]</scope>
    <source>
        <strain evidence="2 3">M.o.H.</strain>
    </source>
</reference>
<dbReference type="InterPro" id="IPR007029">
    <property type="entry name" value="YHS_dom"/>
</dbReference>
<organism evidence="2 3">
    <name type="scientific">Methanobacterium bryantii</name>
    <dbReference type="NCBI Taxonomy" id="2161"/>
    <lineage>
        <taxon>Archaea</taxon>
        <taxon>Methanobacteriati</taxon>
        <taxon>Methanobacteriota</taxon>
        <taxon>Methanomada group</taxon>
        <taxon>Methanobacteria</taxon>
        <taxon>Methanobacteriales</taxon>
        <taxon>Methanobacteriaceae</taxon>
        <taxon>Methanobacterium</taxon>
    </lineage>
</organism>
<feature type="domain" description="YHS" evidence="1">
    <location>
        <begin position="19"/>
        <end position="62"/>
    </location>
</feature>
<dbReference type="InterPro" id="IPR009078">
    <property type="entry name" value="Ferritin-like_SF"/>
</dbReference>
<proteinExistence type="predicted"/>
<evidence type="ECO:0000259" key="1">
    <source>
        <dbReference type="Pfam" id="PF04945"/>
    </source>
</evidence>
<dbReference type="Gene3D" id="1.10.620.20">
    <property type="entry name" value="Ribonucleotide Reductase, subunit A"/>
    <property type="match status" value="1"/>
</dbReference>
<dbReference type="RefSeq" id="WP_048079907.1">
    <property type="nucleotide sequence ID" value="NZ_LMVM01000002.1"/>
</dbReference>
<evidence type="ECO:0000313" key="2">
    <source>
        <dbReference type="EMBL" id="PAV05652.1"/>
    </source>
</evidence>
<comment type="caution">
    <text evidence="2">The sequence shown here is derived from an EMBL/GenBank/DDBJ whole genome shotgun (WGS) entry which is preliminary data.</text>
</comment>
<dbReference type="GO" id="GO:0016491">
    <property type="term" value="F:oxidoreductase activity"/>
    <property type="evidence" value="ECO:0007669"/>
    <property type="project" value="InterPro"/>
</dbReference>
<sequence length="64" mass="7281">MGLDLEKEMTAGTVMNVFVDPVFKKEVDPSTAKHVAGYDGKTYYFCSLCSKKLFLEHPERYVES</sequence>
<dbReference type="SUPFAM" id="SSF47240">
    <property type="entry name" value="Ferritin-like"/>
    <property type="match status" value="1"/>
</dbReference>
<gene>
    <name evidence="2" type="ORF">ASJ80_07915</name>
</gene>
<dbReference type="AlphaFoldDB" id="A0A2A2H8C0"/>
<dbReference type="Proteomes" id="UP000217784">
    <property type="component" value="Unassembled WGS sequence"/>
</dbReference>
<name>A0A2A2H8C0_METBR</name>